<accession>A0ABR1RQG4</accession>
<evidence type="ECO:0000259" key="6">
    <source>
        <dbReference type="PROSITE" id="PS51645"/>
    </source>
</evidence>
<feature type="region of interest" description="Disordered" evidence="5">
    <location>
        <begin position="504"/>
        <end position="532"/>
    </location>
</feature>
<dbReference type="EMBL" id="JAQQWI010000011">
    <property type="protein sequence ID" value="KAK8017168.1"/>
    <property type="molecule type" value="Genomic_DNA"/>
</dbReference>
<keyword evidence="4" id="KW-0274">FAD</keyword>
<reference evidence="7 8" key="1">
    <citation type="submission" date="2023-01" db="EMBL/GenBank/DDBJ databases">
        <title>Analysis of 21 Apiospora genomes using comparative genomics revels a genus with tremendous synthesis potential of carbohydrate active enzymes and secondary metabolites.</title>
        <authorList>
            <person name="Sorensen T."/>
        </authorList>
    </citation>
    <scope>NUCLEOTIDE SEQUENCE [LARGE SCALE GENOMIC DNA]</scope>
    <source>
        <strain evidence="7 8">CBS 20057</strain>
    </source>
</reference>
<feature type="region of interest" description="Disordered" evidence="5">
    <location>
        <begin position="567"/>
        <end position="621"/>
    </location>
</feature>
<evidence type="ECO:0000313" key="8">
    <source>
        <dbReference type="Proteomes" id="UP001396898"/>
    </source>
</evidence>
<dbReference type="InterPro" id="IPR006050">
    <property type="entry name" value="DNA_photolyase_N"/>
</dbReference>
<dbReference type="Pfam" id="PF03441">
    <property type="entry name" value="FAD_binding_7"/>
    <property type="match status" value="1"/>
</dbReference>
<dbReference type="Gene3D" id="3.40.50.620">
    <property type="entry name" value="HUPs"/>
    <property type="match status" value="1"/>
</dbReference>
<evidence type="ECO:0000256" key="4">
    <source>
        <dbReference type="ARBA" id="ARBA00022827"/>
    </source>
</evidence>
<organism evidence="7 8">
    <name type="scientific">Apiospora marii</name>
    <dbReference type="NCBI Taxonomy" id="335849"/>
    <lineage>
        <taxon>Eukaryota</taxon>
        <taxon>Fungi</taxon>
        <taxon>Dikarya</taxon>
        <taxon>Ascomycota</taxon>
        <taxon>Pezizomycotina</taxon>
        <taxon>Sordariomycetes</taxon>
        <taxon>Xylariomycetidae</taxon>
        <taxon>Amphisphaeriales</taxon>
        <taxon>Apiosporaceae</taxon>
        <taxon>Apiospora</taxon>
    </lineage>
</organism>
<feature type="compositionally biased region" description="Basic and acidic residues" evidence="5">
    <location>
        <begin position="504"/>
        <end position="513"/>
    </location>
</feature>
<dbReference type="PANTHER" id="PTHR11455:SF9">
    <property type="entry name" value="CRYPTOCHROME CIRCADIAN CLOCK 5 ISOFORM X1"/>
    <property type="match status" value="1"/>
</dbReference>
<comment type="similarity">
    <text evidence="2">Belongs to the DNA photolyase class-1 family.</text>
</comment>
<dbReference type="InterPro" id="IPR014729">
    <property type="entry name" value="Rossmann-like_a/b/a_fold"/>
</dbReference>
<protein>
    <recommendedName>
        <fullName evidence="6">Photolyase/cryptochrome alpha/beta domain-containing protein</fullName>
    </recommendedName>
</protein>
<dbReference type="PROSITE" id="PS51645">
    <property type="entry name" value="PHR_CRY_ALPHA_BETA"/>
    <property type="match status" value="1"/>
</dbReference>
<dbReference type="PANTHER" id="PTHR11455">
    <property type="entry name" value="CRYPTOCHROME"/>
    <property type="match status" value="1"/>
</dbReference>
<dbReference type="InterPro" id="IPR036155">
    <property type="entry name" value="Crypto/Photolyase_N_sf"/>
</dbReference>
<keyword evidence="3" id="KW-0285">Flavoprotein</keyword>
<proteinExistence type="inferred from homology"/>
<evidence type="ECO:0000256" key="3">
    <source>
        <dbReference type="ARBA" id="ARBA00022630"/>
    </source>
</evidence>
<feature type="region of interest" description="Disordered" evidence="5">
    <location>
        <begin position="162"/>
        <end position="184"/>
    </location>
</feature>
<dbReference type="Proteomes" id="UP001396898">
    <property type="component" value="Unassembled WGS sequence"/>
</dbReference>
<comment type="caution">
    <text evidence="7">The sequence shown here is derived from an EMBL/GenBank/DDBJ whole genome shotgun (WGS) entry which is preliminary data.</text>
</comment>
<dbReference type="InterPro" id="IPR036134">
    <property type="entry name" value="Crypto/Photolyase_FAD-like_sf"/>
</dbReference>
<dbReference type="SUPFAM" id="SSF52425">
    <property type="entry name" value="Cryptochrome/photolyase, N-terminal domain"/>
    <property type="match status" value="1"/>
</dbReference>
<evidence type="ECO:0000256" key="1">
    <source>
        <dbReference type="ARBA" id="ARBA00001974"/>
    </source>
</evidence>
<evidence type="ECO:0000313" key="7">
    <source>
        <dbReference type="EMBL" id="KAK8017168.1"/>
    </source>
</evidence>
<dbReference type="Pfam" id="PF00875">
    <property type="entry name" value="DNA_photolyase"/>
    <property type="match status" value="1"/>
</dbReference>
<evidence type="ECO:0000256" key="2">
    <source>
        <dbReference type="ARBA" id="ARBA00005862"/>
    </source>
</evidence>
<evidence type="ECO:0000256" key="5">
    <source>
        <dbReference type="SAM" id="MobiDB-lite"/>
    </source>
</evidence>
<dbReference type="Gene3D" id="1.25.40.80">
    <property type="match status" value="1"/>
</dbReference>
<dbReference type="SUPFAM" id="SSF48173">
    <property type="entry name" value="Cryptochrome/photolyase FAD-binding domain"/>
    <property type="match status" value="1"/>
</dbReference>
<dbReference type="Gene3D" id="1.10.579.10">
    <property type="entry name" value="DNA Cyclobutane Dipyrimidine Photolyase, subunit A, domain 3"/>
    <property type="match status" value="1"/>
</dbReference>
<keyword evidence="8" id="KW-1185">Reference proteome</keyword>
<comment type="cofactor">
    <cofactor evidence="1">
        <name>FAD</name>
        <dbReference type="ChEBI" id="CHEBI:57692"/>
    </cofactor>
</comment>
<feature type="domain" description="Photolyase/cryptochrome alpha/beta" evidence="6">
    <location>
        <begin position="4"/>
        <end position="136"/>
    </location>
</feature>
<name>A0ABR1RQG4_9PEZI</name>
<dbReference type="InterPro" id="IPR005101">
    <property type="entry name" value="Cryptochr/Photolyase_FAD-bd"/>
</dbReference>
<feature type="compositionally biased region" description="Basic and acidic residues" evidence="5">
    <location>
        <begin position="577"/>
        <end position="595"/>
    </location>
</feature>
<sequence length="621" mass="69835">MKEARVLYWFRTDLRLHDSPALQAALDLKPAVLYPIFTFDPHYVYHSKGSGNRWQFLLDCQNDLSESITKLNPKSKLFVLREGPQTVLPKIFKAWRITHLVFERDTDSYARERDRAVSDLARAAGVETVTRSGRTLWDSDAVVAQHGGKPTMSMAQLQAAGKKVGPIPPAPPGAHTPLDFEQERPDADPDLNAPVREGEFKPFKTGIAGPQGDFRPEVLEELGFPPATTPHRGGETRALEMLDRIMADEEYAAKFQKPKTSPAAFEPQSTTLLSPHHHFGSLSPRLFYWRVQDLISRFKGSASSPPESLTGQLLFRDMYFAAQAAIGPAFTQTYGNPHCRFIPWHLPSHVEHGTETGTNAISGKYHVDSPKAERWFQRWKAGLTGFPWIDALMRQLKHDGWIHHLGRHSVACFLTRGGCYVHWERGADVFEEWLLDHEPACNAGNWQWLSCTAFFSQYFRCYSPVAFGQKWDKEGLFVRRWVPELKDLDAKYIYEPWKAPRSAQDKAGVRIEGDGGLGGGGGGKREEGDLPGAHAGLQRAEEGTAYQVGLHGDNERVKNGTWRELFEAAGQGEMQEEDHAFSDADADHADDADHASHKRKAQVKKEGPMDRHVKKVKKEED</sequence>
<feature type="compositionally biased region" description="Basic and acidic residues" evidence="5">
    <location>
        <begin position="603"/>
        <end position="621"/>
    </location>
</feature>
<dbReference type="InterPro" id="IPR002081">
    <property type="entry name" value="Cryptochrome/DNA_photolyase_1"/>
</dbReference>
<gene>
    <name evidence="7" type="ORF">PG991_008244</name>
</gene>